<comment type="caution">
    <text evidence="1">The sequence shown here is derived from an EMBL/GenBank/DDBJ whole genome shotgun (WGS) entry which is preliminary data.</text>
</comment>
<dbReference type="HOGENOM" id="CLU_2527362_0_0_1"/>
<reference evidence="2" key="1">
    <citation type="journal article" date="2014" name="Genome Announc.">
        <title>Draft genome sequence of Colletotrichum sublineola, a destructive pathogen of cultivated sorghum.</title>
        <authorList>
            <person name="Baroncelli R."/>
            <person name="Sanz-Martin J.M."/>
            <person name="Rech G.E."/>
            <person name="Sukno S.A."/>
            <person name="Thon M.R."/>
        </authorList>
    </citation>
    <scope>NUCLEOTIDE SEQUENCE [LARGE SCALE GENOMIC DNA]</scope>
    <source>
        <strain evidence="2">TX430BB</strain>
    </source>
</reference>
<dbReference type="AlphaFoldDB" id="A0A066X8V1"/>
<keyword evidence="2" id="KW-1185">Reference proteome</keyword>
<protein>
    <submittedName>
        <fullName evidence="1">Uncharacterized protein</fullName>
    </submittedName>
</protein>
<gene>
    <name evidence="1" type="ORF">CSUB01_00856</name>
</gene>
<sequence length="84" mass="9063">MGAPHMVTAADHEQRRPNVAAASCALGATQDMRMPWCPNESVAVVDRNGKSYTRSAGRFAVGPGRLSVTSQACEIPRFDLSDRM</sequence>
<dbReference type="Proteomes" id="UP000027238">
    <property type="component" value="Unassembled WGS sequence"/>
</dbReference>
<dbReference type="EMBL" id="JMSE01001347">
    <property type="protein sequence ID" value="KDN62151.1"/>
    <property type="molecule type" value="Genomic_DNA"/>
</dbReference>
<evidence type="ECO:0000313" key="2">
    <source>
        <dbReference type="Proteomes" id="UP000027238"/>
    </source>
</evidence>
<name>A0A066X8V1_COLSU</name>
<proteinExistence type="predicted"/>
<evidence type="ECO:0000313" key="1">
    <source>
        <dbReference type="EMBL" id="KDN62151.1"/>
    </source>
</evidence>
<organism evidence="1 2">
    <name type="scientific">Colletotrichum sublineola</name>
    <name type="common">Sorghum anthracnose fungus</name>
    <dbReference type="NCBI Taxonomy" id="1173701"/>
    <lineage>
        <taxon>Eukaryota</taxon>
        <taxon>Fungi</taxon>
        <taxon>Dikarya</taxon>
        <taxon>Ascomycota</taxon>
        <taxon>Pezizomycotina</taxon>
        <taxon>Sordariomycetes</taxon>
        <taxon>Hypocreomycetidae</taxon>
        <taxon>Glomerellales</taxon>
        <taxon>Glomerellaceae</taxon>
        <taxon>Colletotrichum</taxon>
        <taxon>Colletotrichum graminicola species complex</taxon>
    </lineage>
</organism>
<accession>A0A066X8V1</accession>